<feature type="transmembrane region" description="Helical" evidence="1">
    <location>
        <begin position="428"/>
        <end position="450"/>
    </location>
</feature>
<evidence type="ECO:0008006" key="4">
    <source>
        <dbReference type="Google" id="ProtNLM"/>
    </source>
</evidence>
<gene>
    <name evidence="2" type="ORF">UU32_C0042G0008</name>
</gene>
<evidence type="ECO:0000313" key="2">
    <source>
        <dbReference type="EMBL" id="KKR85025.1"/>
    </source>
</evidence>
<feature type="transmembrane region" description="Helical" evidence="1">
    <location>
        <begin position="379"/>
        <end position="398"/>
    </location>
</feature>
<evidence type="ECO:0000313" key="3">
    <source>
        <dbReference type="Proteomes" id="UP000033858"/>
    </source>
</evidence>
<keyword evidence="1" id="KW-0812">Transmembrane</keyword>
<dbReference type="Proteomes" id="UP000033858">
    <property type="component" value="Unassembled WGS sequence"/>
</dbReference>
<feature type="transmembrane region" description="Helical" evidence="1">
    <location>
        <begin position="315"/>
        <end position="334"/>
    </location>
</feature>
<keyword evidence="1" id="KW-0472">Membrane</keyword>
<feature type="transmembrane region" description="Helical" evidence="1">
    <location>
        <begin position="620"/>
        <end position="640"/>
    </location>
</feature>
<accession>A0A0G0WKQ5</accession>
<feature type="transmembrane region" description="Helical" evidence="1">
    <location>
        <begin position="405"/>
        <end position="422"/>
    </location>
</feature>
<dbReference type="AlphaFoldDB" id="A0A0G0WKQ5"/>
<keyword evidence="1" id="KW-1133">Transmembrane helix</keyword>
<evidence type="ECO:0000256" key="1">
    <source>
        <dbReference type="SAM" id="Phobius"/>
    </source>
</evidence>
<sequence>MKDLIKKFWPYFSIAFVVILFFWKFFVKGLIPFPGDFVVGVYYPWLDYKWGYDVGVPVKNPIMADVPSFIYPMQTYAVETLKKGQLPLWNPLILGGVPLLANFQSAPFSPTNFIYFIFDKVTAWGIQVILQHFLAALFAYFLLRHWKVSKLGSVFGGIVYAFSGYNLIWSQWNGHALTASFIPLSLFLVDKWLLESRWYWGLSLSVVILMFFISGYPQTIIYMGVAVSILWLVRVWREKRWFGKTFFLAVFLILGVGLASPQILPGWDLLKNSQRVAELHPYEWAFLPWRKFVTFLAPDFYGNHATGNYWGPQDYTSNTGFVGVVAFSLALFVLHQIRKSKEVLFGVLLVVFALVLAFPTPVSIFLWKSGIFGLNAASAHRSLILWNLAIAILAGFGFDKIKNKYLLVTPLIILAGFGIYAFKIHQIVGLRNLILPSLVLVSMAFIVFILPKIKYLIIPLAILELFYFSWKFTPFSPRELIFPETPVITFLKSREKPSRVVADRVIPINFLMNYGIETLEGYDAVYPRNISEYIAKINGSFGSFNSIRRYGIIDNYESPLLDSANVKYLVIKAEDVDKYLKNGKFKIAFKDKSVVVLENKNARSEVFVDNEEIYISTTKAFYNGIKISAASLVLLLLVVLKLRKGRK</sequence>
<comment type="caution">
    <text evidence="2">The sequence shown here is derived from an EMBL/GenBank/DDBJ whole genome shotgun (WGS) entry which is preliminary data.</text>
</comment>
<dbReference type="EMBL" id="LCAE01000042">
    <property type="protein sequence ID" value="KKR85025.1"/>
    <property type="molecule type" value="Genomic_DNA"/>
</dbReference>
<feature type="transmembrane region" description="Helical" evidence="1">
    <location>
        <begin position="121"/>
        <end position="143"/>
    </location>
</feature>
<feature type="transmembrane region" description="Helical" evidence="1">
    <location>
        <begin position="455"/>
        <end position="473"/>
    </location>
</feature>
<name>A0A0G0WKQ5_9BACT</name>
<protein>
    <recommendedName>
        <fullName evidence="4">Glycosyltransferase RgtA/B/C/D-like domain-containing protein</fullName>
    </recommendedName>
</protein>
<feature type="transmembrane region" description="Helical" evidence="1">
    <location>
        <begin position="198"/>
        <end position="214"/>
    </location>
</feature>
<feature type="transmembrane region" description="Helical" evidence="1">
    <location>
        <begin position="343"/>
        <end position="367"/>
    </location>
</feature>
<reference evidence="2 3" key="1">
    <citation type="journal article" date="2015" name="Nature">
        <title>rRNA introns, odd ribosomes, and small enigmatic genomes across a large radiation of phyla.</title>
        <authorList>
            <person name="Brown C.T."/>
            <person name="Hug L.A."/>
            <person name="Thomas B.C."/>
            <person name="Sharon I."/>
            <person name="Castelle C.J."/>
            <person name="Singh A."/>
            <person name="Wilkins M.J."/>
            <person name="Williams K.H."/>
            <person name="Banfield J.F."/>
        </authorList>
    </citation>
    <scope>NUCLEOTIDE SEQUENCE [LARGE SCALE GENOMIC DNA]</scope>
</reference>
<proteinExistence type="predicted"/>
<organism evidence="2 3">
    <name type="scientific">Candidatus Woesebacteria bacterium GW2011_GWB1_41_10</name>
    <dbReference type="NCBI Taxonomy" id="1618577"/>
    <lineage>
        <taxon>Bacteria</taxon>
        <taxon>Candidatus Woeseibacteriota</taxon>
    </lineage>
</organism>
<feature type="transmembrane region" description="Helical" evidence="1">
    <location>
        <begin position="150"/>
        <end position="168"/>
    </location>
</feature>
<feature type="transmembrane region" description="Helical" evidence="1">
    <location>
        <begin position="245"/>
        <end position="264"/>
    </location>
</feature>
<feature type="transmembrane region" description="Helical" evidence="1">
    <location>
        <begin position="9"/>
        <end position="27"/>
    </location>
</feature>